<dbReference type="GO" id="GO:0016787">
    <property type="term" value="F:hydrolase activity"/>
    <property type="evidence" value="ECO:0007669"/>
    <property type="project" value="UniProtKB-KW"/>
</dbReference>
<evidence type="ECO:0000313" key="3">
    <source>
        <dbReference type="EMBL" id="NBZ87895.1"/>
    </source>
</evidence>
<sequence length="264" mass="26766">MSGPAKLALIAGAGGLPGAVLAALPRRPYLCALEGFAADATPDVTLRAERLIPFLHHLREEGITEVCLVGAVRRPRMDPALFDPATAMLVPAMIAAFAAGDDATLRFFLGLLEEHGLEVRGVDELAPGLLPGPGLLAGSLPPQAEADATRAAAIVAALGAVDVGQACVVAGGLCLGVEALPGTDALLSQVAACAPQSGKGLLFKGAKPGQDRRVDLPTVGLATVQGIARAGLAGLVIEAGSVILLDRDQVLDFAAAQGLFLWAR</sequence>
<dbReference type="AlphaFoldDB" id="A0AAE4YDJ0"/>
<keyword evidence="4" id="KW-1185">Reference proteome</keyword>
<dbReference type="Gene3D" id="3.40.50.20">
    <property type="match status" value="1"/>
</dbReference>
<dbReference type="EMBL" id="JAABNR010000008">
    <property type="protein sequence ID" value="NBZ87895.1"/>
    <property type="molecule type" value="Genomic_DNA"/>
</dbReference>
<dbReference type="InterPro" id="IPR010415">
    <property type="entry name" value="LpxI_C"/>
</dbReference>
<feature type="domain" description="LpxI C-terminal" evidence="1">
    <location>
        <begin position="142"/>
        <end position="262"/>
    </location>
</feature>
<dbReference type="Pfam" id="PF17930">
    <property type="entry name" value="LpxI_N"/>
    <property type="match status" value="1"/>
</dbReference>
<feature type="domain" description="LpxI N-terminal" evidence="2">
    <location>
        <begin position="6"/>
        <end position="129"/>
    </location>
</feature>
<dbReference type="EC" id="3.6.1.54" evidence="3"/>
<dbReference type="PANTHER" id="PTHR39962:SF1">
    <property type="entry name" value="LPXI FAMILY PROTEIN"/>
    <property type="match status" value="1"/>
</dbReference>
<evidence type="ECO:0000313" key="4">
    <source>
        <dbReference type="Proteomes" id="UP001193501"/>
    </source>
</evidence>
<dbReference type="Pfam" id="PF06230">
    <property type="entry name" value="LpxI_C"/>
    <property type="match status" value="1"/>
</dbReference>
<dbReference type="InterPro" id="IPR043167">
    <property type="entry name" value="LpxI_C_sf"/>
</dbReference>
<dbReference type="Proteomes" id="UP001193501">
    <property type="component" value="Unassembled WGS sequence"/>
</dbReference>
<name>A0AAE4YDJ0_9RHOB</name>
<proteinExistence type="predicted"/>
<dbReference type="Gene3D" id="3.40.140.80">
    <property type="match status" value="1"/>
</dbReference>
<dbReference type="RefSeq" id="WP_168774705.1">
    <property type="nucleotide sequence ID" value="NZ_JAABNR010000008.1"/>
</dbReference>
<protein>
    <submittedName>
        <fullName evidence="3">UDP-2,3-diacylglucosamine diphosphatase LpxI</fullName>
        <ecNumber evidence="3">3.6.1.54</ecNumber>
    </submittedName>
</protein>
<comment type="caution">
    <text evidence="3">The sequence shown here is derived from an EMBL/GenBank/DDBJ whole genome shotgun (WGS) entry which is preliminary data.</text>
</comment>
<dbReference type="InterPro" id="IPR041255">
    <property type="entry name" value="LpxI_N"/>
</dbReference>
<reference evidence="3" key="1">
    <citation type="submission" date="2020-01" db="EMBL/GenBank/DDBJ databases">
        <authorList>
            <person name="Chen W.-M."/>
        </authorList>
    </citation>
    <scope>NUCLEOTIDE SEQUENCE</scope>
    <source>
        <strain evidence="3">CYK-10</strain>
    </source>
</reference>
<keyword evidence="3" id="KW-0378">Hydrolase</keyword>
<organism evidence="3 4">
    <name type="scientific">Stagnihabitans tardus</name>
    <dbReference type="NCBI Taxonomy" id="2699202"/>
    <lineage>
        <taxon>Bacteria</taxon>
        <taxon>Pseudomonadati</taxon>
        <taxon>Pseudomonadota</taxon>
        <taxon>Alphaproteobacteria</taxon>
        <taxon>Rhodobacterales</taxon>
        <taxon>Paracoccaceae</taxon>
        <taxon>Stagnihabitans</taxon>
    </lineage>
</organism>
<evidence type="ECO:0000259" key="2">
    <source>
        <dbReference type="Pfam" id="PF17930"/>
    </source>
</evidence>
<evidence type="ECO:0000259" key="1">
    <source>
        <dbReference type="Pfam" id="PF06230"/>
    </source>
</evidence>
<dbReference type="PANTHER" id="PTHR39962">
    <property type="entry name" value="BLL4848 PROTEIN"/>
    <property type="match status" value="1"/>
</dbReference>
<dbReference type="InterPro" id="IPR053174">
    <property type="entry name" value="LpxI"/>
</dbReference>
<gene>
    <name evidence="3" type="primary">lpxI</name>
    <name evidence="3" type="ORF">GV832_09925</name>
</gene>
<accession>A0AAE4YDJ0</accession>